<feature type="compositionally biased region" description="Low complexity" evidence="2">
    <location>
        <begin position="756"/>
        <end position="772"/>
    </location>
</feature>
<feature type="compositionally biased region" description="Low complexity" evidence="2">
    <location>
        <begin position="1218"/>
        <end position="1235"/>
    </location>
</feature>
<feature type="compositionally biased region" description="Low complexity" evidence="2">
    <location>
        <begin position="1"/>
        <end position="14"/>
    </location>
</feature>
<dbReference type="PANTHER" id="PTHR46430">
    <property type="entry name" value="PROTEIN SKT5-RELATED"/>
    <property type="match status" value="1"/>
</dbReference>
<dbReference type="SUPFAM" id="SSF81901">
    <property type="entry name" value="HCP-like"/>
    <property type="match status" value="1"/>
</dbReference>
<feature type="compositionally biased region" description="Gly residues" evidence="2">
    <location>
        <begin position="1779"/>
        <end position="1790"/>
    </location>
</feature>
<evidence type="ECO:0000256" key="1">
    <source>
        <dbReference type="ARBA" id="ARBA00022737"/>
    </source>
</evidence>
<feature type="region of interest" description="Disordered" evidence="2">
    <location>
        <begin position="953"/>
        <end position="973"/>
    </location>
</feature>
<feature type="compositionally biased region" description="Acidic residues" evidence="2">
    <location>
        <begin position="1406"/>
        <end position="1449"/>
    </location>
</feature>
<feature type="compositionally biased region" description="Low complexity" evidence="2">
    <location>
        <begin position="730"/>
        <end position="739"/>
    </location>
</feature>
<dbReference type="SMART" id="SM00671">
    <property type="entry name" value="SEL1"/>
    <property type="match status" value="7"/>
</dbReference>
<feature type="compositionally biased region" description="Low complexity" evidence="2">
    <location>
        <begin position="916"/>
        <end position="939"/>
    </location>
</feature>
<protein>
    <submittedName>
        <fullName evidence="3">Uncharacterized protein</fullName>
    </submittedName>
</protein>
<evidence type="ECO:0000313" key="4">
    <source>
        <dbReference type="Proteomes" id="UP000077671"/>
    </source>
</evidence>
<feature type="compositionally biased region" description="Polar residues" evidence="2">
    <location>
        <begin position="898"/>
        <end position="914"/>
    </location>
</feature>
<feature type="compositionally biased region" description="Low complexity" evidence="2">
    <location>
        <begin position="2283"/>
        <end position="2297"/>
    </location>
</feature>
<feature type="compositionally biased region" description="Low complexity" evidence="2">
    <location>
        <begin position="1010"/>
        <end position="1019"/>
    </location>
</feature>
<feature type="compositionally biased region" description="Gly residues" evidence="2">
    <location>
        <begin position="1325"/>
        <end position="1338"/>
    </location>
</feature>
<dbReference type="SUPFAM" id="SSF47459">
    <property type="entry name" value="HLH, helix-loop-helix DNA-binding domain"/>
    <property type="match status" value="1"/>
</dbReference>
<feature type="region of interest" description="Disordered" evidence="2">
    <location>
        <begin position="2110"/>
        <end position="2185"/>
    </location>
</feature>
<reference evidence="3" key="1">
    <citation type="submission" date="2016-04" db="EMBL/GenBank/DDBJ databases">
        <authorList>
            <person name="Nguyen H.D."/>
            <person name="Kesanakurti P."/>
            <person name="Cullis J."/>
            <person name="Levesque C.A."/>
            <person name="Hambleton S."/>
        </authorList>
    </citation>
    <scope>NUCLEOTIDE SEQUENCE</scope>
    <source>
        <strain evidence="3">DAOMC 238032</strain>
    </source>
</reference>
<dbReference type="InterPro" id="IPR011990">
    <property type="entry name" value="TPR-like_helical_dom_sf"/>
</dbReference>
<sequence>MAQAGAPAAPAAPAYSEFDYSQHSHDYSQAGGADPAAPQSEAGGSAGGAHQQQQQQQQPDNTYSDYQREYLQQHQGYAHAQYAAAQQHGGYDMHAAAYGHHPQHPQQHEYAASQYGGDGGGPGSGGPGAADGYSVYSGHAGWGYDQQQQQQQHQLQQQQHQPYQQQQHAQLQHQHSMYGSGYGAAQGAGGGQQQGGGQGAYLNAGNGWSDLSRMSSVSGASGIAGPSNNGMGGQLMPPQGPVLTRTSTHLSLANSVNSRGGGGPPAASSSVSLGGASGIGINIGGGRRKSKDTDVSQMLPFNKEFVDEYRTRMKDDPDPEAQFAFAKYLIEAAKRIHDPRDGPKQARKYRDNLLSESLKLIKRLATTGMGLGKPPYAEAQFFLANCFGNGSLGLQVDHEKAYNLYVQASKQNHPAATYRTAVCNEVGAGTKRDHHRAVLFFRKASALGDTAGMYKIGMILLNGLLGQPRNPRDSIVWLKRAAGQADEENPHALHELGLLYERAPSVPGMPPGGAGSAALSAASRAAEARAELAQAAGIVQDEGYARELYTQAAQLGYAPSQFKLGSAYEFGSLTCAVDPKRSIAWYTKAAQKGDGESELALSGWYLTGSDGVLKQSDSEAYLWARRAAIKGIPKAEYAVGYYSEVGIGVKPDLEEAKRWYMRAAAQGNKRAIARLTELKRQGNRPGKRTARPTRKDAENEYLSLDSNPTASPQGHAFRRQREGTNTTDLSSNRHSSSRAFSRDPALNPSPCLTMEASYSSSNPFGNSSAASADDLQHLSPPPSNLIDDVFLLPDHLYLALSGSEQHPHSFPQHTFAQHTAQSAHFPDHQQQHQHQQHQQQHQQQQHQQQLWNHPASSAAAAAHLQLQPSGCLHDDPNSYSNGITPTSTQPITFGFDSVSAQQNHQYHQPAQPQTIGPPSSQPAGSSALQDSSSSSFYSNFSPSVANSSPYAYAHSNSQHTTSSSMMGARMANGPSAGAGPIDFGAGGSTPATSIFSLASSVPQSYSNHGHQLSQPLPQHNQHHHLMGSHAFHQHGGGAGGGMDTFERRLSVDHHQQAQPISGVPASVPSSFHFGLPHAASLPGNHIPDLINDSMMSPTMRQHKQDQHRRHRSSTSSSPVAARRMKDRSLSRSRVSGVHQPYDGMGEPDSSPAEGGAGAGTGVGKAPSTRSRAGRRASIGPAAARAAAAGGARGRSGSTVASQAGGTHHRRASQTEDVLSQQSPSSSPALSFFQSFTGGGSHSQSQPANLAGVGESSGNCSSSSAQDSPMSSSQSAGASILGSTNHSAIFLDPAVGVGAYSYGQQQQQHFRSSASQSQSQSPASSAGGGSGGGGSGDGGCPSMLYLRHPHYHPSSAANPVFLPSVVEEGGGANSNGNGNGAGRPAAADVGMQGIVKREDVERCDGGDGNDDGECEAFDYDAAGDDGDEDFVDEEETLEGDEEGEENDDETLGQLRAQQQKKNKKKTSPAVSSTGRGKKSVRQTPATTSASAMNEDDDAAAGAGASRTRKAKARASSSSTAAVGKKTTVPGGKRVTIASSSKAKGGAGQVVDGDGDVISAGGGADEGGAVDDDECAGSKAATTTRGKVVGTAAAKKGRAGTKEKDPEAEARRLAERRRRRRESHNAVERRRRDTINEKITELATLLPEAMLLEAIASSTSGGNSGAFDIAAAVKTLANSASASAVDVEADADVDVKADGKGDAGVDWERAALVASSYSLPPLLHELTGRDDEDDEEDGDDEEKDDHRRGEEDRGRAFKPNTMMMSPQTALAGLPFLSISGGGGGGSRGGNGYGHKQTTGSTVDGGGGTNTNVLSGFGSSSSSHFVGSGGNNYSYGAFPSGIGGPPTQASSTSSIPRHILSWVTASATQAQRTNTTSLPNEPTTASVMMGSLNPTLVYAAALAPVHRDSAALAAAQAKPNKGIILRKSVDYIRHLQQFLDMQMGINRALEAEVQALRGVMGGGDECGGGGRERATTVTTKNLHDFTMATASGHTESGPSQYQPFRSQPLTKLGSLDQLKSGLGGADGGAVSSSSSSARVDSSGDAPATSTSATTTNGGATGIVLNPGPGLGSNGTTHSGRRASPPPPLPTPSAENRVQAAASLEPWMGLAYDARTGLPRRPSPEPESMAAAAAGAGKQSHQTDRRPFSPAASGPMPLQPGQAHGHVQGQPGSLSPKFSPGSSLRSSFSDAGNRLGISAAAAFMMSPSGGGGGARVLGSAPHGGQNVGRNGGYEQRHGYGHPSHGNGNGNGHSQQGHRTQHPGGGAGGGVEVERGRPRTRSVHPVMSSSHASNSNNNNNSSEGSWPELKASAALSRATSEERLPSARMTPAGFGSQSRMASLGRVGSPGSPRSPMLGSSAALHRQNGGMHQGFVGLGLDEFFASMGGAGAGILVADSHSGVTAGEGGNGLVAMEE</sequence>
<organism evidence="3 4">
    <name type="scientific">Tilletia caries</name>
    <name type="common">wheat bunt fungus</name>
    <dbReference type="NCBI Taxonomy" id="13290"/>
    <lineage>
        <taxon>Eukaryota</taxon>
        <taxon>Fungi</taxon>
        <taxon>Dikarya</taxon>
        <taxon>Basidiomycota</taxon>
        <taxon>Ustilaginomycotina</taxon>
        <taxon>Exobasidiomycetes</taxon>
        <taxon>Tilletiales</taxon>
        <taxon>Tilletiaceae</taxon>
        <taxon>Tilletia</taxon>
    </lineage>
</organism>
<feature type="compositionally biased region" description="Polar residues" evidence="2">
    <location>
        <begin position="1480"/>
        <end position="1490"/>
    </location>
</feature>
<feature type="compositionally biased region" description="Acidic residues" evidence="2">
    <location>
        <begin position="1728"/>
        <end position="1741"/>
    </location>
</feature>
<feature type="compositionally biased region" description="Basic and acidic residues" evidence="2">
    <location>
        <begin position="1621"/>
        <end position="1630"/>
    </location>
</feature>
<feature type="region of interest" description="Disordered" evidence="2">
    <location>
        <begin position="1721"/>
        <end position="1762"/>
    </location>
</feature>
<feature type="compositionally biased region" description="Low complexity" evidence="2">
    <location>
        <begin position="2236"/>
        <end position="2253"/>
    </location>
</feature>
<evidence type="ECO:0000313" key="3">
    <source>
        <dbReference type="EMBL" id="KAE8265789.1"/>
    </source>
</evidence>
<feature type="region of interest" description="Disordered" evidence="2">
    <location>
        <begin position="676"/>
        <end position="780"/>
    </location>
</feature>
<dbReference type="Pfam" id="PF00010">
    <property type="entry name" value="HLH"/>
    <property type="match status" value="1"/>
</dbReference>
<keyword evidence="1" id="KW-0677">Repeat</keyword>
<feature type="region of interest" description="Disordered" evidence="2">
    <location>
        <begin position="95"/>
        <end position="196"/>
    </location>
</feature>
<feature type="compositionally biased region" description="Polar residues" evidence="2">
    <location>
        <begin position="953"/>
        <end position="965"/>
    </location>
</feature>
<comment type="caution">
    <text evidence="3">The sequence shown here is derived from an EMBL/GenBank/DDBJ whole genome shotgun (WGS) entry which is preliminary data.</text>
</comment>
<feature type="compositionally biased region" description="Low complexity" evidence="2">
    <location>
        <begin position="1255"/>
        <end position="1278"/>
    </location>
</feature>
<dbReference type="InterPro" id="IPR011598">
    <property type="entry name" value="bHLH_dom"/>
</dbReference>
<feature type="region of interest" description="Disordered" evidence="2">
    <location>
        <begin position="2206"/>
        <end position="2358"/>
    </location>
</feature>
<dbReference type="Gene3D" id="4.10.280.10">
    <property type="entry name" value="Helix-loop-helix DNA-binding domain"/>
    <property type="match status" value="2"/>
</dbReference>
<feature type="compositionally biased region" description="Polar residues" evidence="2">
    <location>
        <begin position="877"/>
        <end position="891"/>
    </location>
</feature>
<reference evidence="3" key="2">
    <citation type="journal article" date="2019" name="IMA Fungus">
        <title>Genome sequencing and comparison of five Tilletia species to identify candidate genes for the detection of regulated species infecting wheat.</title>
        <authorList>
            <person name="Nguyen H.D.T."/>
            <person name="Sultana T."/>
            <person name="Kesanakurti P."/>
            <person name="Hambleton S."/>
        </authorList>
    </citation>
    <scope>NUCLEOTIDE SEQUENCE</scope>
    <source>
        <strain evidence="3">DAOMC 238032</strain>
    </source>
</reference>
<feature type="region of interest" description="Disordered" evidence="2">
    <location>
        <begin position="1305"/>
        <end position="1340"/>
    </location>
</feature>
<evidence type="ECO:0000256" key="2">
    <source>
        <dbReference type="SAM" id="MobiDB-lite"/>
    </source>
</evidence>
<dbReference type="Pfam" id="PF08238">
    <property type="entry name" value="Sel1"/>
    <property type="match status" value="7"/>
</dbReference>
<feature type="compositionally biased region" description="Basic and acidic residues" evidence="2">
    <location>
        <begin position="1742"/>
        <end position="1753"/>
    </location>
</feature>
<feature type="compositionally biased region" description="Gly residues" evidence="2">
    <location>
        <begin position="180"/>
        <end position="196"/>
    </location>
</feature>
<feature type="region of interest" description="Disordered" evidence="2">
    <location>
        <begin position="2012"/>
        <end position="2093"/>
    </location>
</feature>
<dbReference type="PROSITE" id="PS50888">
    <property type="entry name" value="BHLH"/>
    <property type="match status" value="1"/>
</dbReference>
<dbReference type="InterPro" id="IPR036638">
    <property type="entry name" value="HLH_DNA-bd_sf"/>
</dbReference>
<feature type="region of interest" description="Disordered" evidence="2">
    <location>
        <begin position="815"/>
        <end position="939"/>
    </location>
</feature>
<feature type="compositionally biased region" description="Low complexity" evidence="2">
    <location>
        <begin position="1583"/>
        <end position="1592"/>
    </location>
</feature>
<feature type="compositionally biased region" description="Polar residues" evidence="2">
    <location>
        <begin position="244"/>
        <end position="257"/>
    </location>
</feature>
<feature type="compositionally biased region" description="Gly residues" evidence="2">
    <location>
        <begin position="1367"/>
        <end position="1380"/>
    </location>
</feature>
<feature type="compositionally biased region" description="Low complexity" evidence="2">
    <location>
        <begin position="146"/>
        <end position="175"/>
    </location>
</feature>
<dbReference type="EMBL" id="LWDD02000002">
    <property type="protein sequence ID" value="KAE8265789.1"/>
    <property type="molecule type" value="Genomic_DNA"/>
</dbReference>
<feature type="compositionally biased region" description="Basic and acidic residues" evidence="2">
    <location>
        <begin position="1394"/>
        <end position="1404"/>
    </location>
</feature>
<accession>A0A177UY08</accession>
<feature type="compositionally biased region" description="Low complexity" evidence="2">
    <location>
        <begin position="2025"/>
        <end position="2054"/>
    </location>
</feature>
<dbReference type="InterPro" id="IPR006597">
    <property type="entry name" value="Sel1-like"/>
</dbReference>
<dbReference type="GO" id="GO:0046983">
    <property type="term" value="F:protein dimerization activity"/>
    <property type="evidence" value="ECO:0007669"/>
    <property type="project" value="InterPro"/>
</dbReference>
<feature type="region of interest" description="Disordered" evidence="2">
    <location>
        <begin position="1779"/>
        <end position="1804"/>
    </location>
</feature>
<dbReference type="Proteomes" id="UP000077671">
    <property type="component" value="Unassembled WGS sequence"/>
</dbReference>
<gene>
    <name evidence="3" type="ORF">A4X03_0g41</name>
</gene>
<feature type="compositionally biased region" description="Low complexity" evidence="2">
    <location>
        <begin position="832"/>
        <end position="868"/>
    </location>
</feature>
<name>A0A177UY08_9BASI</name>
<feature type="compositionally biased region" description="Basic and acidic residues" evidence="2">
    <location>
        <begin position="1598"/>
        <end position="1611"/>
    </location>
</feature>
<proteinExistence type="predicted"/>
<dbReference type="Gene3D" id="1.25.40.10">
    <property type="entry name" value="Tetratricopeptide repeat domain"/>
    <property type="match status" value="2"/>
</dbReference>
<dbReference type="PANTHER" id="PTHR46430:SF3">
    <property type="entry name" value="ACTIVATOR OF C KINASE PROTEIN 1"/>
    <property type="match status" value="1"/>
</dbReference>
<feature type="compositionally biased region" description="Low complexity" evidence="2">
    <location>
        <begin position="2171"/>
        <end position="2185"/>
    </location>
</feature>
<dbReference type="InterPro" id="IPR051726">
    <property type="entry name" value="Chitin_Synth_Reg"/>
</dbReference>
<feature type="region of interest" description="Disordered" evidence="2">
    <location>
        <begin position="213"/>
        <end position="273"/>
    </location>
</feature>
<feature type="compositionally biased region" description="Gly residues" evidence="2">
    <location>
        <begin position="116"/>
        <end position="129"/>
    </location>
</feature>
<dbReference type="SMART" id="SM00353">
    <property type="entry name" value="HLH"/>
    <property type="match status" value="1"/>
</dbReference>
<feature type="compositionally biased region" description="Low complexity" evidence="2">
    <location>
        <begin position="1163"/>
        <end position="1201"/>
    </location>
</feature>
<feature type="region of interest" description="Disordered" evidence="2">
    <location>
        <begin position="1367"/>
        <end position="1630"/>
    </location>
</feature>
<feature type="region of interest" description="Disordered" evidence="2">
    <location>
        <begin position="1002"/>
        <end position="1022"/>
    </location>
</feature>
<feature type="compositionally biased region" description="Low complexity" evidence="2">
    <location>
        <begin position="35"/>
        <end position="59"/>
    </location>
</feature>
<feature type="compositionally biased region" description="Low complexity" evidence="2">
    <location>
        <begin position="1305"/>
        <end position="1324"/>
    </location>
</feature>
<feature type="compositionally biased region" description="Basic residues" evidence="2">
    <location>
        <begin position="681"/>
        <end position="692"/>
    </location>
</feature>
<feature type="region of interest" description="Disordered" evidence="2">
    <location>
        <begin position="1"/>
        <end position="63"/>
    </location>
</feature>
<feature type="region of interest" description="Disordered" evidence="2">
    <location>
        <begin position="1098"/>
        <end position="1278"/>
    </location>
</feature>